<keyword evidence="2" id="KW-0732">Signal</keyword>
<reference evidence="4" key="2">
    <citation type="submission" date="2020-09" db="EMBL/GenBank/DDBJ databases">
        <authorList>
            <person name="Sun Q."/>
            <person name="Zhou Y."/>
        </authorList>
    </citation>
    <scope>NUCLEOTIDE SEQUENCE</scope>
    <source>
        <strain evidence="4">CGMCC 1.12506</strain>
    </source>
</reference>
<gene>
    <name evidence="4" type="ORF">GCM10011343_20380</name>
</gene>
<dbReference type="Pfam" id="PF00639">
    <property type="entry name" value="Rotamase"/>
    <property type="match status" value="1"/>
</dbReference>
<feature type="signal peptide" evidence="2">
    <location>
        <begin position="1"/>
        <end position="20"/>
    </location>
</feature>
<dbReference type="AlphaFoldDB" id="A0A916Y4A6"/>
<dbReference type="PROSITE" id="PS50198">
    <property type="entry name" value="PPIC_PPIASE_2"/>
    <property type="match status" value="2"/>
</dbReference>
<accession>A0A916Y4A6</accession>
<dbReference type="RefSeq" id="WP_188362461.1">
    <property type="nucleotide sequence ID" value="NZ_BMFG01000007.1"/>
</dbReference>
<proteinExistence type="predicted"/>
<dbReference type="Pfam" id="PF13616">
    <property type="entry name" value="Rotamase_3"/>
    <property type="match status" value="1"/>
</dbReference>
<dbReference type="InterPro" id="IPR000297">
    <property type="entry name" value="PPIase_PpiC"/>
</dbReference>
<dbReference type="SUPFAM" id="SSF54534">
    <property type="entry name" value="FKBP-like"/>
    <property type="match status" value="2"/>
</dbReference>
<keyword evidence="1" id="KW-0697">Rotamase</keyword>
<keyword evidence="5" id="KW-1185">Reference proteome</keyword>
<sequence>MTFKPLFYSLFLACAFYGTAQQQQKKETLFTIDTTPYYTDEFVRVYQKNLDLVKDESQKDLDQYLDLYLGYKLKVAKAKKLDLHTKPNYINELNTYRGQLAKNYLTDSKVTNELITEGYERMKKEIRASHILILVNENAAPADTLSAYTKIVGLQKRAIAGEDFGTLAQQYSEDPSAKDNKGDLGYFSAFRMVYPFETAAYTTPVGTISKPVRTRFGYHILNIHDVRDNRGEVSVAHIMLLHSDKDDPQENATIEQKIQDIYKKLQQGESFETLAQQFSQDQSSSVRGGALARFGSGQLSSEVFENTAFSLTPESPLSKPIKTQFGWHIVKLLEKHEMKSFDALKGEIESKISRDDRSRIIAESMNEKLRKKYPVKRQEKVYQATRKAITDAVYTQSWDLPTDLTPYKGTLVSFDKKQLTGEDFLNYIATYQKQSEPIKPLSKWIDYHYDNFIEIQLNHYYDANLENEFPEFSAVMDEYRDGLLLFDLMETEIWQRAKTDTVGLTSFYENNLKNYQWKNRYDVLIATTTNEAVAQKAHGLLKKKATAATLKEKLNTAETVSIMVAEGVFEEGNESLPKTVTLSKGLQPVLKEGAYYYIVLVNEVLPAGPKALDETKGRVINDYQNYLESNWLSELKKEFTIQVNQDVFTAVKKQIKN</sequence>
<evidence type="ECO:0000256" key="1">
    <source>
        <dbReference type="PROSITE-ProRule" id="PRU00278"/>
    </source>
</evidence>
<reference evidence="4" key="1">
    <citation type="journal article" date="2014" name="Int. J. Syst. Evol. Microbiol.">
        <title>Complete genome sequence of Corynebacterium casei LMG S-19264T (=DSM 44701T), isolated from a smear-ripened cheese.</title>
        <authorList>
            <consortium name="US DOE Joint Genome Institute (JGI-PGF)"/>
            <person name="Walter F."/>
            <person name="Albersmeier A."/>
            <person name="Kalinowski J."/>
            <person name="Ruckert C."/>
        </authorList>
    </citation>
    <scope>NUCLEOTIDE SEQUENCE</scope>
    <source>
        <strain evidence="4">CGMCC 1.12506</strain>
    </source>
</reference>
<dbReference type="EMBL" id="BMFG01000007">
    <property type="protein sequence ID" value="GGD30076.1"/>
    <property type="molecule type" value="Genomic_DNA"/>
</dbReference>
<keyword evidence="1 4" id="KW-0413">Isomerase</keyword>
<evidence type="ECO:0000313" key="5">
    <source>
        <dbReference type="Proteomes" id="UP000625735"/>
    </source>
</evidence>
<comment type="caution">
    <text evidence="4">The sequence shown here is derived from an EMBL/GenBank/DDBJ whole genome shotgun (WGS) entry which is preliminary data.</text>
</comment>
<dbReference type="Proteomes" id="UP000625735">
    <property type="component" value="Unassembled WGS sequence"/>
</dbReference>
<dbReference type="InterPro" id="IPR050245">
    <property type="entry name" value="PrsA_foldase"/>
</dbReference>
<feature type="chain" id="PRO_5036674745" evidence="2">
    <location>
        <begin position="21"/>
        <end position="657"/>
    </location>
</feature>
<name>A0A916Y4A6_9FLAO</name>
<evidence type="ECO:0000259" key="3">
    <source>
        <dbReference type="PROSITE" id="PS50198"/>
    </source>
</evidence>
<protein>
    <submittedName>
        <fullName evidence="4">Peptidyl-prolyl cis-trans isomerase</fullName>
    </submittedName>
</protein>
<evidence type="ECO:0000256" key="2">
    <source>
        <dbReference type="SAM" id="SignalP"/>
    </source>
</evidence>
<feature type="domain" description="PpiC" evidence="3">
    <location>
        <begin position="123"/>
        <end position="225"/>
    </location>
</feature>
<dbReference type="Pfam" id="PF13145">
    <property type="entry name" value="Rotamase_2"/>
    <property type="match status" value="1"/>
</dbReference>
<evidence type="ECO:0000313" key="4">
    <source>
        <dbReference type="EMBL" id="GGD30076.1"/>
    </source>
</evidence>
<dbReference type="PANTHER" id="PTHR47245">
    <property type="entry name" value="PEPTIDYLPROLYL ISOMERASE"/>
    <property type="match status" value="1"/>
</dbReference>
<organism evidence="4 5">
    <name type="scientific">Flavobacterium orientale</name>
    <dbReference type="NCBI Taxonomy" id="1756020"/>
    <lineage>
        <taxon>Bacteria</taxon>
        <taxon>Pseudomonadati</taxon>
        <taxon>Bacteroidota</taxon>
        <taxon>Flavobacteriia</taxon>
        <taxon>Flavobacteriales</taxon>
        <taxon>Flavobacteriaceae</taxon>
        <taxon>Flavobacterium</taxon>
    </lineage>
</organism>
<dbReference type="GO" id="GO:0003755">
    <property type="term" value="F:peptidyl-prolyl cis-trans isomerase activity"/>
    <property type="evidence" value="ECO:0007669"/>
    <property type="project" value="UniProtKB-KW"/>
</dbReference>
<dbReference type="PANTHER" id="PTHR47245:SF2">
    <property type="entry name" value="PEPTIDYL-PROLYL CIS-TRANS ISOMERASE HP_0175-RELATED"/>
    <property type="match status" value="1"/>
</dbReference>
<dbReference type="Gene3D" id="3.10.50.40">
    <property type="match status" value="2"/>
</dbReference>
<feature type="domain" description="PpiC" evidence="3">
    <location>
        <begin position="230"/>
        <end position="334"/>
    </location>
</feature>
<dbReference type="InterPro" id="IPR046357">
    <property type="entry name" value="PPIase_dom_sf"/>
</dbReference>